<proteinExistence type="predicted"/>
<protein>
    <submittedName>
        <fullName evidence="1">Uncharacterized protein</fullName>
    </submittedName>
</protein>
<accession>X0Y987</accession>
<name>X0Y987_9ZZZZ</name>
<organism evidence="1">
    <name type="scientific">marine sediment metagenome</name>
    <dbReference type="NCBI Taxonomy" id="412755"/>
    <lineage>
        <taxon>unclassified sequences</taxon>
        <taxon>metagenomes</taxon>
        <taxon>ecological metagenomes</taxon>
    </lineage>
</organism>
<comment type="caution">
    <text evidence="1">The sequence shown here is derived from an EMBL/GenBank/DDBJ whole genome shotgun (WGS) entry which is preliminary data.</text>
</comment>
<dbReference type="AlphaFoldDB" id="X0Y987"/>
<sequence>MWSVIWAITAAPVFGSDVPKADRVGGRVLQPDVLGGYASTHLVVKFKPGVFQRGPSIVPVARGIKDSRREPLLSQALEATCAQWGATRIRPFYPYEFGNPELAAELGLDRTYIIKVPKGTNVPAMAAKIRGFDAEVQTASYDGIGGIAVVPDDPEFDRQWNMHNDGGPGAVEDAD</sequence>
<feature type="non-terminal residue" evidence="1">
    <location>
        <position position="175"/>
    </location>
</feature>
<gene>
    <name evidence="1" type="ORF">S01H1_81800</name>
</gene>
<dbReference type="EMBL" id="BARS01055401">
    <property type="protein sequence ID" value="GAG45308.1"/>
    <property type="molecule type" value="Genomic_DNA"/>
</dbReference>
<reference evidence="1" key="1">
    <citation type="journal article" date="2014" name="Front. Microbiol.">
        <title>High frequency of phylogenetically diverse reductive dehalogenase-homologous genes in deep subseafloor sedimentary metagenomes.</title>
        <authorList>
            <person name="Kawai M."/>
            <person name="Futagami T."/>
            <person name="Toyoda A."/>
            <person name="Takaki Y."/>
            <person name="Nishi S."/>
            <person name="Hori S."/>
            <person name="Arai W."/>
            <person name="Tsubouchi T."/>
            <person name="Morono Y."/>
            <person name="Uchiyama I."/>
            <person name="Ito T."/>
            <person name="Fujiyama A."/>
            <person name="Inagaki F."/>
            <person name="Takami H."/>
        </authorList>
    </citation>
    <scope>NUCLEOTIDE SEQUENCE</scope>
    <source>
        <strain evidence="1">Expedition CK06-06</strain>
    </source>
</reference>
<evidence type="ECO:0000313" key="1">
    <source>
        <dbReference type="EMBL" id="GAG45308.1"/>
    </source>
</evidence>